<dbReference type="AlphaFoldDB" id="A0A3R7N104"/>
<sequence length="986" mass="109502">MVSYGIRLRAESKRCQMAMLINQEKASLWSNTDMTFQADIALHISKFYPGAVDKIYVCNMSRTLAALAKPIFSRLPSIVSDRIMIISDAERKSGKLLEYFDESVLPVALGGSNDCDHEENHARFAVTIREHFEQMKSALLRGLSAKEWELTCLFPHGLPEDANPLAERLRGEPLLSTLHSNAFEDSLWSPSSPAINSSIGVESLDLITCDSLNADCLVASHSDGGRHAVRGLRAVGHSLTISSRNFVDDYVEQFVLLESFFRSSIAETAEREWLSILQREVPARRMLRAAEQNFWKNTLLFQRLPVLIRLISKGSLWLALMVMSVYFLIATIFGTLFLCCVMNTLFFSIFIRPYNIFPYGCALIVTVCQCVLFCSRGVELMRRTYEGQLIDAFRVIGPKGLLLQGVLCIAAVIVFFVVFCVMASNHGVATGIQYSVGSGWAVALCIIVLYHFLYAFGMTGYRRNSRQGDTSVATLYFFLDVDMDENHSTVQDTPTTEVAVASVVALSAFVCGFCYLLHGAIFFLGATVIMTFLVAMLAVLFANAGNNLSTGSLLIVAALYSCLTWLTIVFTSAAHGWRGNWGRSLGALLTVALVTDAVIVICAFMPVRNRVARRWIFRAAWVWIVIQSAVFLVFAFLTDYRMGIITLAFSLHLVLYELRANYGSSNYGVVLTVAVFVAMLLFCVLGGWQTTRVRYDTPASPWLLSNYSNNAIADSAFPAYNHFPSSLPVCWPRFSAHVDIVGMALFAKLSNARSLDVMLTDLHAWFPNFTYIHNSSFSSLSFLQTEVFETSSNGYTTTILTLSPSDHIYPLMESMTIWVNVVALSLLSPVTPPLWFIQLVSYLTVAEKLSPLLWKASIAQAREKLGHYVASVVSPTHEVFLVGHGLAGAAAAFFVSDMPEEVHGVTFASPLNAIAWRSGRQWISDALPGRVLSIVSSSAVFALRWMWGELSEVIPCRSFAGECHNIDSIVRMLWAFCRYNKTLPID</sequence>
<dbReference type="PANTHER" id="PTHR46384:SF2">
    <property type="entry name" value="CRAL-TRIO DOMAIN-CONTAINING PROTEIN"/>
    <property type="match status" value="1"/>
</dbReference>
<keyword evidence="1" id="KW-1133">Transmembrane helix</keyword>
<dbReference type="OrthoDB" id="262042at2759"/>
<dbReference type="InterPro" id="IPR036865">
    <property type="entry name" value="CRAL-TRIO_dom_sf"/>
</dbReference>
<keyword evidence="4" id="KW-1185">Reference proteome</keyword>
<dbReference type="CDD" id="cd00170">
    <property type="entry name" value="SEC14"/>
    <property type="match status" value="1"/>
</dbReference>
<dbReference type="GeneID" id="40325124"/>
<accession>A0A3R7N104</accession>
<feature type="domain" description="CRAL-TRIO" evidence="2">
    <location>
        <begin position="1"/>
        <end position="117"/>
    </location>
</feature>
<feature type="transmembrane region" description="Helical" evidence="1">
    <location>
        <begin position="667"/>
        <end position="688"/>
    </location>
</feature>
<feature type="transmembrane region" description="Helical" evidence="1">
    <location>
        <begin position="585"/>
        <end position="607"/>
    </location>
</feature>
<dbReference type="PANTHER" id="PTHR46384">
    <property type="entry name" value="MOTILE SPERM DOMAIN-CONTAINING PROTEIN 2"/>
    <property type="match status" value="1"/>
</dbReference>
<feature type="transmembrane region" description="Helical" evidence="1">
    <location>
        <begin position="524"/>
        <end position="541"/>
    </location>
</feature>
<gene>
    <name evidence="3" type="ORF">TraAM80_01191</name>
</gene>
<comment type="caution">
    <text evidence="3">The sequence shown here is derived from an EMBL/GenBank/DDBJ whole genome shotgun (WGS) entry which is preliminary data.</text>
</comment>
<feature type="transmembrane region" description="Helical" evidence="1">
    <location>
        <begin position="356"/>
        <end position="374"/>
    </location>
</feature>
<feature type="transmembrane region" description="Helical" evidence="1">
    <location>
        <begin position="553"/>
        <end position="573"/>
    </location>
</feature>
<feature type="transmembrane region" description="Helical" evidence="1">
    <location>
        <begin position="401"/>
        <end position="424"/>
    </location>
</feature>
<dbReference type="InterPro" id="IPR001251">
    <property type="entry name" value="CRAL-TRIO_dom"/>
</dbReference>
<dbReference type="Proteomes" id="UP000283634">
    <property type="component" value="Unassembled WGS sequence"/>
</dbReference>
<dbReference type="EMBL" id="MKGL01000023">
    <property type="protein sequence ID" value="RNF11064.1"/>
    <property type="molecule type" value="Genomic_DNA"/>
</dbReference>
<reference evidence="3 4" key="1">
    <citation type="journal article" date="2018" name="BMC Genomics">
        <title>Genomic comparison of Trypanosoma conorhini and Trypanosoma rangeli to Trypanosoma cruzi strains of high and low virulence.</title>
        <authorList>
            <person name="Bradwell K.R."/>
            <person name="Koparde V.N."/>
            <person name="Matveyev A.V."/>
            <person name="Serrano M.G."/>
            <person name="Alves J.M."/>
            <person name="Parikh H."/>
            <person name="Huang B."/>
            <person name="Lee V."/>
            <person name="Espinosa-Alvarez O."/>
            <person name="Ortiz P.A."/>
            <person name="Costa-Martins A.G."/>
            <person name="Teixeira M.M."/>
            <person name="Buck G.A."/>
        </authorList>
    </citation>
    <scope>NUCLEOTIDE SEQUENCE [LARGE SCALE GENOMIC DNA]</scope>
    <source>
        <strain evidence="3 4">AM80</strain>
    </source>
</reference>
<keyword evidence="1" id="KW-0472">Membrane</keyword>
<evidence type="ECO:0000313" key="4">
    <source>
        <dbReference type="Proteomes" id="UP000283634"/>
    </source>
</evidence>
<dbReference type="GO" id="GO:0140284">
    <property type="term" value="C:endoplasmic reticulum-endosome membrane contact site"/>
    <property type="evidence" value="ECO:0007669"/>
    <property type="project" value="TreeGrafter"/>
</dbReference>
<dbReference type="Gene3D" id="3.40.525.10">
    <property type="entry name" value="CRAL-TRIO lipid binding domain"/>
    <property type="match status" value="1"/>
</dbReference>
<dbReference type="SUPFAM" id="SSF52087">
    <property type="entry name" value="CRAL/TRIO domain"/>
    <property type="match status" value="1"/>
</dbReference>
<dbReference type="GO" id="GO:0012505">
    <property type="term" value="C:endomembrane system"/>
    <property type="evidence" value="ECO:0007669"/>
    <property type="project" value="TreeGrafter"/>
</dbReference>
<feature type="transmembrane region" description="Helical" evidence="1">
    <location>
        <begin position="498"/>
        <end position="518"/>
    </location>
</feature>
<dbReference type="VEuPathDB" id="TriTrypDB:TRSC58_02633"/>
<organism evidence="3 4">
    <name type="scientific">Trypanosoma rangeli</name>
    <dbReference type="NCBI Taxonomy" id="5698"/>
    <lineage>
        <taxon>Eukaryota</taxon>
        <taxon>Discoba</taxon>
        <taxon>Euglenozoa</taxon>
        <taxon>Kinetoplastea</taxon>
        <taxon>Metakinetoplastina</taxon>
        <taxon>Trypanosomatida</taxon>
        <taxon>Trypanosomatidae</taxon>
        <taxon>Trypanosoma</taxon>
        <taxon>Herpetosoma</taxon>
    </lineage>
</organism>
<keyword evidence="1" id="KW-0812">Transmembrane</keyword>
<dbReference type="InterPro" id="IPR053012">
    <property type="entry name" value="ER-organelle_contact"/>
</dbReference>
<evidence type="ECO:0000256" key="1">
    <source>
        <dbReference type="SAM" id="Phobius"/>
    </source>
</evidence>
<dbReference type="Pfam" id="PF00650">
    <property type="entry name" value="CRAL_TRIO"/>
    <property type="match status" value="1"/>
</dbReference>
<evidence type="ECO:0000313" key="3">
    <source>
        <dbReference type="EMBL" id="RNF11064.1"/>
    </source>
</evidence>
<feature type="transmembrane region" description="Helical" evidence="1">
    <location>
        <begin position="317"/>
        <end position="350"/>
    </location>
</feature>
<dbReference type="PROSITE" id="PS50191">
    <property type="entry name" value="CRAL_TRIO"/>
    <property type="match status" value="1"/>
</dbReference>
<dbReference type="RefSeq" id="XP_029241958.1">
    <property type="nucleotide sequence ID" value="XM_029378244.1"/>
</dbReference>
<name>A0A3R7N104_TRYRA</name>
<proteinExistence type="predicted"/>
<feature type="transmembrane region" description="Helical" evidence="1">
    <location>
        <begin position="619"/>
        <end position="637"/>
    </location>
</feature>
<protein>
    <recommendedName>
        <fullName evidence="2">CRAL-TRIO domain-containing protein</fullName>
    </recommendedName>
</protein>
<feature type="transmembrane region" description="Helical" evidence="1">
    <location>
        <begin position="436"/>
        <end position="456"/>
    </location>
</feature>
<dbReference type="OMA" id="LQIVQWE"/>
<evidence type="ECO:0000259" key="2">
    <source>
        <dbReference type="PROSITE" id="PS50191"/>
    </source>
</evidence>